<keyword evidence="1" id="KW-0413">Isomerase</keyword>
<dbReference type="InterPro" id="IPR039556">
    <property type="entry name" value="ICL/PEPM"/>
</dbReference>
<dbReference type="InterPro" id="IPR029044">
    <property type="entry name" value="Nucleotide-diphossugar_trans"/>
</dbReference>
<comment type="similarity">
    <text evidence="3">Belongs to the isocitrate lyase/PEP mutase superfamily. PEP mutase family.</text>
</comment>
<evidence type="ECO:0000259" key="4">
    <source>
        <dbReference type="Pfam" id="PF12804"/>
    </source>
</evidence>
<evidence type="ECO:0000256" key="2">
    <source>
        <dbReference type="ARBA" id="ARBA00024063"/>
    </source>
</evidence>
<sequence>MGHTTIAKKTSQFRSLLNSPKLEFLLEAHNGISAKIAEESGFKGLWAGGLAIAAQYGVRDSNEASWTQVLEVLEFMADATSIPIMLDGDTGYGNFNNVRRLVQKLEQRGIAAVCIEDKLYPKTNSFIDGNKQELANIDEFCSRIKAGKDAQKDDEFSIITRVEAFISGWGLGEAIKRAEAYHEAGSDGILIHSAKSEPSEIIAFKNEWGDRLPVIIVPTKYYSTPTEIFSQVGISIAIWANHMIRSSIESMQQTAASIIQKKSVVALEDKIASVSEIFRLQGVSELLEAEEMYLPKKQQATSAIILAASRGSAMGSLTEERPKAMLKVKERPILSHIVDVYNSHGIKDITVVRGFQKDAIDLPQLSYADNDNFSKTSELVSFEKALLEVDPVQDLFVSFGDVLFKPYLLQLMDDFQDEVVIVVDTQWQDSVNKERAADYVHCSEPHSRDSYSHEIFLKDSKEDMDPNMIHGEWMGVVKFSNKMVPALKQAMQKLKVSSDFDVAKFHDLFSFLVSEGHNIRIVYTTGHWLDIDTVEDLLEAGNFL</sequence>
<feature type="domain" description="MobA-like NTP transferase" evidence="4">
    <location>
        <begin position="303"/>
        <end position="427"/>
    </location>
</feature>
<dbReference type="InterPro" id="IPR015813">
    <property type="entry name" value="Pyrv/PenolPyrv_kinase-like_dom"/>
</dbReference>
<reference evidence="5" key="1">
    <citation type="submission" date="2018-05" db="EMBL/GenBank/DDBJ databases">
        <authorList>
            <person name="Lanie J.A."/>
            <person name="Ng W.-L."/>
            <person name="Kazmierczak K.M."/>
            <person name="Andrzejewski T.M."/>
            <person name="Davidsen T.M."/>
            <person name="Wayne K.J."/>
            <person name="Tettelin H."/>
            <person name="Glass J.I."/>
            <person name="Rusch D."/>
            <person name="Podicherti R."/>
            <person name="Tsui H.-C.T."/>
            <person name="Winkler M.E."/>
        </authorList>
    </citation>
    <scope>NUCLEOTIDE SEQUENCE</scope>
</reference>
<dbReference type="GO" id="GO:0050188">
    <property type="term" value="F:phosphoenolpyruvate mutase activity"/>
    <property type="evidence" value="ECO:0007669"/>
    <property type="project" value="UniProtKB-EC"/>
</dbReference>
<evidence type="ECO:0000256" key="3">
    <source>
        <dbReference type="ARBA" id="ARBA00038455"/>
    </source>
</evidence>
<organism evidence="5">
    <name type="scientific">marine metagenome</name>
    <dbReference type="NCBI Taxonomy" id="408172"/>
    <lineage>
        <taxon>unclassified sequences</taxon>
        <taxon>metagenomes</taxon>
        <taxon>ecological metagenomes</taxon>
    </lineage>
</organism>
<dbReference type="PANTHER" id="PTHR42905:SF7">
    <property type="entry name" value="PHOSPHOENOLPYRUVATE PHOSPHOMUTASE"/>
    <property type="match status" value="1"/>
</dbReference>
<dbReference type="CDD" id="cd00377">
    <property type="entry name" value="ICL_PEPM"/>
    <property type="match status" value="1"/>
</dbReference>
<evidence type="ECO:0000313" key="5">
    <source>
        <dbReference type="EMBL" id="SUZ66678.1"/>
    </source>
</evidence>
<dbReference type="SUPFAM" id="SSF51621">
    <property type="entry name" value="Phosphoenolpyruvate/pyruvate domain"/>
    <property type="match status" value="1"/>
</dbReference>
<dbReference type="InterPro" id="IPR025877">
    <property type="entry name" value="MobA-like_NTP_Trfase"/>
</dbReference>
<dbReference type="PANTHER" id="PTHR42905">
    <property type="entry name" value="PHOSPHOENOLPYRUVATE CARBOXYLASE"/>
    <property type="match status" value="1"/>
</dbReference>
<dbReference type="InterPro" id="IPR012698">
    <property type="entry name" value="PEnolPyrv_PMutase_core"/>
</dbReference>
<dbReference type="Pfam" id="PF12804">
    <property type="entry name" value="NTP_transf_3"/>
    <property type="match status" value="1"/>
</dbReference>
<dbReference type="EC" id="5.4.2.9" evidence="2"/>
<proteinExistence type="inferred from homology"/>
<name>A0A381PJR8_9ZZZZ</name>
<gene>
    <name evidence="5" type="ORF">METZ01_LOCUS19532</name>
</gene>
<accession>A0A381PJR8</accession>
<dbReference type="GO" id="GO:0016779">
    <property type="term" value="F:nucleotidyltransferase activity"/>
    <property type="evidence" value="ECO:0007669"/>
    <property type="project" value="UniProtKB-ARBA"/>
</dbReference>
<evidence type="ECO:0000256" key="1">
    <source>
        <dbReference type="ARBA" id="ARBA00023235"/>
    </source>
</evidence>
<dbReference type="InterPro" id="IPR040442">
    <property type="entry name" value="Pyrv_kinase-like_dom_sf"/>
</dbReference>
<dbReference type="AlphaFoldDB" id="A0A381PJR8"/>
<dbReference type="Gene3D" id="3.90.550.10">
    <property type="entry name" value="Spore Coat Polysaccharide Biosynthesis Protein SpsA, Chain A"/>
    <property type="match status" value="1"/>
</dbReference>
<dbReference type="EMBL" id="UINC01000991">
    <property type="protein sequence ID" value="SUZ66678.1"/>
    <property type="molecule type" value="Genomic_DNA"/>
</dbReference>
<dbReference type="Gene3D" id="3.20.20.60">
    <property type="entry name" value="Phosphoenolpyruvate-binding domains"/>
    <property type="match status" value="1"/>
</dbReference>
<dbReference type="Pfam" id="PF13714">
    <property type="entry name" value="PEP_mutase"/>
    <property type="match status" value="1"/>
</dbReference>
<dbReference type="SUPFAM" id="SSF53448">
    <property type="entry name" value="Nucleotide-diphospho-sugar transferases"/>
    <property type="match status" value="1"/>
</dbReference>
<dbReference type="NCBIfam" id="TIGR02320">
    <property type="entry name" value="PEP_mutase"/>
    <property type="match status" value="1"/>
</dbReference>
<protein>
    <recommendedName>
        <fullName evidence="2">phosphoenolpyruvate mutase</fullName>
        <ecNumber evidence="2">5.4.2.9</ecNumber>
    </recommendedName>
</protein>